<feature type="transmembrane region" description="Helical" evidence="1">
    <location>
        <begin position="120"/>
        <end position="142"/>
    </location>
</feature>
<organism evidence="2 3">
    <name type="scientific">Flammeovirga pacifica</name>
    <dbReference type="NCBI Taxonomy" id="915059"/>
    <lineage>
        <taxon>Bacteria</taxon>
        <taxon>Pseudomonadati</taxon>
        <taxon>Bacteroidota</taxon>
        <taxon>Cytophagia</taxon>
        <taxon>Cytophagales</taxon>
        <taxon>Flammeovirgaceae</taxon>
        <taxon>Flammeovirga</taxon>
    </lineage>
</organism>
<dbReference type="EMBL" id="JRYR02000001">
    <property type="protein sequence ID" value="OHX68281.1"/>
    <property type="molecule type" value="Genomic_DNA"/>
</dbReference>
<keyword evidence="3" id="KW-1185">Reference proteome</keyword>
<dbReference type="RefSeq" id="WP_044223582.1">
    <property type="nucleotide sequence ID" value="NZ_JRYR02000001.1"/>
</dbReference>
<gene>
    <name evidence="2" type="ORF">NH26_18975</name>
</gene>
<protein>
    <recommendedName>
        <fullName evidence="4">Small multi-drug export protein</fullName>
    </recommendedName>
</protein>
<keyword evidence="1" id="KW-1133">Transmembrane helix</keyword>
<evidence type="ECO:0008006" key="4">
    <source>
        <dbReference type="Google" id="ProtNLM"/>
    </source>
</evidence>
<dbReference type="STRING" id="915059.NH26_18975"/>
<feature type="transmembrane region" description="Helical" evidence="1">
    <location>
        <begin position="7"/>
        <end position="30"/>
    </location>
</feature>
<evidence type="ECO:0000256" key="1">
    <source>
        <dbReference type="SAM" id="Phobius"/>
    </source>
</evidence>
<evidence type="ECO:0000313" key="3">
    <source>
        <dbReference type="Proteomes" id="UP000179797"/>
    </source>
</evidence>
<dbReference type="Proteomes" id="UP000179797">
    <property type="component" value="Unassembled WGS sequence"/>
</dbReference>
<comment type="caution">
    <text evidence="2">The sequence shown here is derived from an EMBL/GenBank/DDBJ whole genome shotgun (WGS) entry which is preliminary data.</text>
</comment>
<proteinExistence type="predicted"/>
<dbReference type="AlphaFoldDB" id="A0A1S1Z4W9"/>
<keyword evidence="1" id="KW-0812">Transmembrane</keyword>
<feature type="transmembrane region" description="Helical" evidence="1">
    <location>
        <begin position="88"/>
        <end position="114"/>
    </location>
</feature>
<feature type="transmembrane region" description="Helical" evidence="1">
    <location>
        <begin position="36"/>
        <end position="55"/>
    </location>
</feature>
<keyword evidence="1" id="KW-0472">Membrane</keyword>
<evidence type="ECO:0000313" key="2">
    <source>
        <dbReference type="EMBL" id="OHX68281.1"/>
    </source>
</evidence>
<sequence length="158" mass="17857">MELITKYISLLLTSAIKFLFGPIVGFSAGLSIVETIILTVFGMMLTVVSLTYAGTEARKKIMLWLNKGKDKKLFTKRNRLIVNIWQKYGMMGVAFFTPCLFGPPIGMLIALSFGAKKRKIITYMFMSAVFWAIVMNVAIYYFGDYLSFILETETPSNN</sequence>
<accession>A0A1S1Z4W9</accession>
<dbReference type="OrthoDB" id="1467737at2"/>
<reference evidence="2 3" key="1">
    <citation type="journal article" date="2012" name="Int. J. Syst. Evol. Microbiol.">
        <title>Flammeovirga pacifica sp. nov., isolated from deep-sea sediment.</title>
        <authorList>
            <person name="Xu H."/>
            <person name="Fu Y."/>
            <person name="Yang N."/>
            <person name="Ding Z."/>
            <person name="Lai Q."/>
            <person name="Zeng R."/>
        </authorList>
    </citation>
    <scope>NUCLEOTIDE SEQUENCE [LARGE SCALE GENOMIC DNA]</scope>
    <source>
        <strain evidence="3">DSM 24597 / LMG 26175 / WPAGA1</strain>
    </source>
</reference>
<name>A0A1S1Z4W9_FLAPC</name>